<gene>
    <name evidence="1" type="ORF">SZN_04621</name>
</gene>
<comment type="caution">
    <text evidence="1">The sequence shown here is derived from an EMBL/GenBank/DDBJ whole genome shotgun (WGS) entry which is preliminary data.</text>
</comment>
<dbReference type="EMBL" id="AGBF01000007">
    <property type="protein sequence ID" value="EGX61107.1"/>
    <property type="molecule type" value="Genomic_DNA"/>
</dbReference>
<accession>G2G618</accession>
<organism evidence="1 2">
    <name type="scientific">Streptomyces zinciresistens K42</name>
    <dbReference type="NCBI Taxonomy" id="700597"/>
    <lineage>
        <taxon>Bacteria</taxon>
        <taxon>Bacillati</taxon>
        <taxon>Actinomycetota</taxon>
        <taxon>Actinomycetes</taxon>
        <taxon>Kitasatosporales</taxon>
        <taxon>Streptomycetaceae</taxon>
        <taxon>Streptomyces</taxon>
    </lineage>
</organism>
<reference evidence="1 2" key="1">
    <citation type="submission" date="2011-08" db="EMBL/GenBank/DDBJ databases">
        <authorList>
            <person name="Lin Y."/>
            <person name="Hao X."/>
            <person name="Johnstone L."/>
            <person name="Miller S.J."/>
            <person name="Wei G."/>
            <person name="Rensing C."/>
        </authorList>
    </citation>
    <scope>NUCLEOTIDE SEQUENCE [LARGE SCALE GENOMIC DNA]</scope>
    <source>
        <strain evidence="1 2">K42</strain>
    </source>
</reference>
<dbReference type="Proteomes" id="UP000004217">
    <property type="component" value="Unassembled WGS sequence"/>
</dbReference>
<keyword evidence="2" id="KW-1185">Reference proteome</keyword>
<name>G2G618_9ACTN</name>
<protein>
    <submittedName>
        <fullName evidence="1">Uncharacterized protein</fullName>
    </submittedName>
</protein>
<evidence type="ECO:0000313" key="1">
    <source>
        <dbReference type="EMBL" id="EGX61107.1"/>
    </source>
</evidence>
<proteinExistence type="predicted"/>
<sequence length="60" mass="6593">MIAADTATRMVWAWIQVETVAEKRARPPELVAVPLVAVGYQYQARWAPVATRTAAVTRGP</sequence>
<dbReference type="AlphaFoldDB" id="G2G618"/>
<evidence type="ECO:0000313" key="2">
    <source>
        <dbReference type="Proteomes" id="UP000004217"/>
    </source>
</evidence>